<sequence>MNIEKKPNIPPELLDRIFKQCERIFKDKTSGPTFAPNSRLHPLLFVCKEWHDVAERRLYASISLGSIRAVRDRNGRKLNIHSKDVCRRLCATLRKSPRLTSLVRELRLGALTCDSHESENYICLLGICKNIESLDLRGCARGLTTDMKSALAELDLVSLKLSAYGLEDLYTGDRFMFPSELFDLFQEWPRLESVEASLLGDDWQEIVMDRDARPPMPIVKWHSMSLREVTVNYSHLKPAEIYLLADVAPKLETLKIMAGVECNEALQHCLQIWSSTLRKLDIYFLSDARRRNVGVNWRSACPAIGSPLHELRELRVLSPTTPPDSLIFLPKLQALTYSGELPDGLKLARIIQEGKLPCLRELGATFSRARFKDDEEFPPEDTRNGVSFETVKEEIAKACERRHIHLRNPSPATAVKEPDSPQSVDNDWPEPDPWGTKGGERKYFSSDSSDSDEEEEEEEEEEETALVASSLSSGGA</sequence>
<feature type="compositionally biased region" description="Low complexity" evidence="1">
    <location>
        <begin position="465"/>
        <end position="476"/>
    </location>
</feature>
<accession>A0A0H2RY58</accession>
<keyword evidence="3" id="KW-1185">Reference proteome</keyword>
<dbReference type="AlphaFoldDB" id="A0A0H2RY58"/>
<dbReference type="InterPro" id="IPR032675">
    <property type="entry name" value="LRR_dom_sf"/>
</dbReference>
<gene>
    <name evidence="2" type="ORF">SCHPADRAFT_204068</name>
</gene>
<proteinExistence type="predicted"/>
<feature type="compositionally biased region" description="Acidic residues" evidence="1">
    <location>
        <begin position="449"/>
        <end position="464"/>
    </location>
</feature>
<name>A0A0H2RY58_9AGAM</name>
<dbReference type="OrthoDB" id="5139510at2759"/>
<evidence type="ECO:0000256" key="1">
    <source>
        <dbReference type="SAM" id="MobiDB-lite"/>
    </source>
</evidence>
<reference evidence="2 3" key="1">
    <citation type="submission" date="2015-04" db="EMBL/GenBank/DDBJ databases">
        <title>Complete genome sequence of Schizopora paradoxa KUC8140, a cosmopolitan wood degrader in East Asia.</title>
        <authorList>
            <consortium name="DOE Joint Genome Institute"/>
            <person name="Min B."/>
            <person name="Park H."/>
            <person name="Jang Y."/>
            <person name="Kim J.-J."/>
            <person name="Kim K.H."/>
            <person name="Pangilinan J."/>
            <person name="Lipzen A."/>
            <person name="Riley R."/>
            <person name="Grigoriev I.V."/>
            <person name="Spatafora J.W."/>
            <person name="Choi I.-G."/>
        </authorList>
    </citation>
    <scope>NUCLEOTIDE SEQUENCE [LARGE SCALE GENOMIC DNA]</scope>
    <source>
        <strain evidence="2 3">KUC8140</strain>
    </source>
</reference>
<dbReference type="InParanoid" id="A0A0H2RY58"/>
<evidence type="ECO:0000313" key="2">
    <source>
        <dbReference type="EMBL" id="KLO16557.1"/>
    </source>
</evidence>
<dbReference type="Proteomes" id="UP000053477">
    <property type="component" value="Unassembled WGS sequence"/>
</dbReference>
<dbReference type="EMBL" id="KQ085914">
    <property type="protein sequence ID" value="KLO16557.1"/>
    <property type="molecule type" value="Genomic_DNA"/>
</dbReference>
<evidence type="ECO:0000313" key="3">
    <source>
        <dbReference type="Proteomes" id="UP000053477"/>
    </source>
</evidence>
<dbReference type="SUPFAM" id="SSF52047">
    <property type="entry name" value="RNI-like"/>
    <property type="match status" value="1"/>
</dbReference>
<protein>
    <recommendedName>
        <fullName evidence="4">F-box domain-containing protein</fullName>
    </recommendedName>
</protein>
<organism evidence="2 3">
    <name type="scientific">Schizopora paradoxa</name>
    <dbReference type="NCBI Taxonomy" id="27342"/>
    <lineage>
        <taxon>Eukaryota</taxon>
        <taxon>Fungi</taxon>
        <taxon>Dikarya</taxon>
        <taxon>Basidiomycota</taxon>
        <taxon>Agaricomycotina</taxon>
        <taxon>Agaricomycetes</taxon>
        <taxon>Hymenochaetales</taxon>
        <taxon>Schizoporaceae</taxon>
        <taxon>Schizopora</taxon>
    </lineage>
</organism>
<dbReference type="Gene3D" id="3.80.10.10">
    <property type="entry name" value="Ribonuclease Inhibitor"/>
    <property type="match status" value="1"/>
</dbReference>
<evidence type="ECO:0008006" key="4">
    <source>
        <dbReference type="Google" id="ProtNLM"/>
    </source>
</evidence>
<feature type="region of interest" description="Disordered" evidence="1">
    <location>
        <begin position="403"/>
        <end position="476"/>
    </location>
</feature>